<comment type="caution">
    <text evidence="2">The sequence shown here is derived from an EMBL/GenBank/DDBJ whole genome shotgun (WGS) entry which is preliminary data.</text>
</comment>
<evidence type="ECO:0000256" key="1">
    <source>
        <dbReference type="SAM" id="MobiDB-lite"/>
    </source>
</evidence>
<dbReference type="Proteomes" id="UP000235388">
    <property type="component" value="Unassembled WGS sequence"/>
</dbReference>
<proteinExistence type="predicted"/>
<accession>A0A2N5S2Z3</accession>
<evidence type="ECO:0000313" key="3">
    <source>
        <dbReference type="Proteomes" id="UP000235388"/>
    </source>
</evidence>
<gene>
    <name evidence="2" type="ORF">PCANC_24264</name>
</gene>
<evidence type="ECO:0000313" key="2">
    <source>
        <dbReference type="EMBL" id="PLW07606.1"/>
    </source>
</evidence>
<feature type="non-terminal residue" evidence="2">
    <location>
        <position position="1"/>
    </location>
</feature>
<sequence length="68" mass="7428">STSFTTTTSPNSSPPPSLQAQPNQFVSFCVANTYIKAAHPSLSPGLRTQLIWPVPASRWLLLITKTSW</sequence>
<name>A0A2N5S2Z3_9BASI</name>
<dbReference type="EMBL" id="PGCJ01001215">
    <property type="protein sequence ID" value="PLW07606.1"/>
    <property type="molecule type" value="Genomic_DNA"/>
</dbReference>
<feature type="region of interest" description="Disordered" evidence="1">
    <location>
        <begin position="1"/>
        <end position="20"/>
    </location>
</feature>
<dbReference type="AlphaFoldDB" id="A0A2N5S2Z3"/>
<organism evidence="2 3">
    <name type="scientific">Puccinia coronata f. sp. avenae</name>
    <dbReference type="NCBI Taxonomy" id="200324"/>
    <lineage>
        <taxon>Eukaryota</taxon>
        <taxon>Fungi</taxon>
        <taxon>Dikarya</taxon>
        <taxon>Basidiomycota</taxon>
        <taxon>Pucciniomycotina</taxon>
        <taxon>Pucciniomycetes</taxon>
        <taxon>Pucciniales</taxon>
        <taxon>Pucciniaceae</taxon>
        <taxon>Puccinia</taxon>
    </lineage>
</organism>
<keyword evidence="3" id="KW-1185">Reference proteome</keyword>
<protein>
    <submittedName>
        <fullName evidence="2">Uncharacterized protein</fullName>
    </submittedName>
</protein>
<reference evidence="2 3" key="1">
    <citation type="submission" date="2017-11" db="EMBL/GenBank/DDBJ databases">
        <title>De novo assembly and phasing of dikaryotic genomes from two isolates of Puccinia coronata f. sp. avenae, the causal agent of oat crown rust.</title>
        <authorList>
            <person name="Miller M.E."/>
            <person name="Zhang Y."/>
            <person name="Omidvar V."/>
            <person name="Sperschneider J."/>
            <person name="Schwessinger B."/>
            <person name="Raley C."/>
            <person name="Palmer J.M."/>
            <person name="Garnica D."/>
            <person name="Upadhyaya N."/>
            <person name="Rathjen J."/>
            <person name="Taylor J.M."/>
            <person name="Park R.F."/>
            <person name="Dodds P.N."/>
            <person name="Hirsch C.D."/>
            <person name="Kianian S.F."/>
            <person name="Figueroa M."/>
        </authorList>
    </citation>
    <scope>NUCLEOTIDE SEQUENCE [LARGE SCALE GENOMIC DNA]</scope>
    <source>
        <strain evidence="2">12NC29</strain>
    </source>
</reference>
<feature type="compositionally biased region" description="Low complexity" evidence="1">
    <location>
        <begin position="1"/>
        <end position="11"/>
    </location>
</feature>